<gene>
    <name evidence="2" type="ORF">N658DRAFT_414233</name>
</gene>
<dbReference type="Proteomes" id="UP001305647">
    <property type="component" value="Unassembled WGS sequence"/>
</dbReference>
<protein>
    <submittedName>
        <fullName evidence="2">Uncharacterized protein</fullName>
    </submittedName>
</protein>
<reference evidence="2" key="1">
    <citation type="journal article" date="2023" name="Mol. Phylogenet. Evol.">
        <title>Genome-scale phylogeny and comparative genomics of the fungal order Sordariales.</title>
        <authorList>
            <person name="Hensen N."/>
            <person name="Bonometti L."/>
            <person name="Westerberg I."/>
            <person name="Brannstrom I.O."/>
            <person name="Guillou S."/>
            <person name="Cros-Aarteil S."/>
            <person name="Calhoun S."/>
            <person name="Haridas S."/>
            <person name="Kuo A."/>
            <person name="Mondo S."/>
            <person name="Pangilinan J."/>
            <person name="Riley R."/>
            <person name="LaButti K."/>
            <person name="Andreopoulos B."/>
            <person name="Lipzen A."/>
            <person name="Chen C."/>
            <person name="Yan M."/>
            <person name="Daum C."/>
            <person name="Ng V."/>
            <person name="Clum A."/>
            <person name="Steindorff A."/>
            <person name="Ohm R.A."/>
            <person name="Martin F."/>
            <person name="Silar P."/>
            <person name="Natvig D.O."/>
            <person name="Lalanne C."/>
            <person name="Gautier V."/>
            <person name="Ament-Velasquez S.L."/>
            <person name="Kruys A."/>
            <person name="Hutchinson M.I."/>
            <person name="Powell A.J."/>
            <person name="Barry K."/>
            <person name="Miller A.N."/>
            <person name="Grigoriev I.V."/>
            <person name="Debuchy R."/>
            <person name="Gladieux P."/>
            <person name="Hiltunen Thoren M."/>
            <person name="Johannesson H."/>
        </authorList>
    </citation>
    <scope>NUCLEOTIDE SEQUENCE</scope>
    <source>
        <strain evidence="2">CBS 757.83</strain>
    </source>
</reference>
<organism evidence="2 3">
    <name type="scientific">Parathielavia hyrcaniae</name>
    <dbReference type="NCBI Taxonomy" id="113614"/>
    <lineage>
        <taxon>Eukaryota</taxon>
        <taxon>Fungi</taxon>
        <taxon>Dikarya</taxon>
        <taxon>Ascomycota</taxon>
        <taxon>Pezizomycotina</taxon>
        <taxon>Sordariomycetes</taxon>
        <taxon>Sordariomycetidae</taxon>
        <taxon>Sordariales</taxon>
        <taxon>Chaetomiaceae</taxon>
        <taxon>Parathielavia</taxon>
    </lineage>
</organism>
<evidence type="ECO:0000256" key="1">
    <source>
        <dbReference type="SAM" id="MobiDB-lite"/>
    </source>
</evidence>
<feature type="region of interest" description="Disordered" evidence="1">
    <location>
        <begin position="99"/>
        <end position="144"/>
    </location>
</feature>
<keyword evidence="3" id="KW-1185">Reference proteome</keyword>
<feature type="compositionally biased region" description="Polar residues" evidence="1">
    <location>
        <begin position="102"/>
        <end position="120"/>
    </location>
</feature>
<comment type="caution">
    <text evidence="2">The sequence shown here is derived from an EMBL/GenBank/DDBJ whole genome shotgun (WGS) entry which is preliminary data.</text>
</comment>
<dbReference type="EMBL" id="MU863624">
    <property type="protein sequence ID" value="KAK4106400.1"/>
    <property type="molecule type" value="Genomic_DNA"/>
</dbReference>
<evidence type="ECO:0000313" key="3">
    <source>
        <dbReference type="Proteomes" id="UP001305647"/>
    </source>
</evidence>
<accession>A0AAN6QDU4</accession>
<sequence length="176" mass="18386">MTSQNPSTPVKLPPSAANYTAATLDPDLRSQINSILLKEGHVTKIQDQLLHALHAHQSNWPTAIQNHALALLRSGEVASFPALLRRVLEDVRQDTALAPGSANANGNTSTIRSLNGSASEENGAVTVNGKKSDATNGAGTGARPSLAVPETVVDEALKTTRECLDSVCDIDESGAT</sequence>
<evidence type="ECO:0000313" key="2">
    <source>
        <dbReference type="EMBL" id="KAK4106400.1"/>
    </source>
</evidence>
<name>A0AAN6QDU4_9PEZI</name>
<reference evidence="2" key="2">
    <citation type="submission" date="2023-05" db="EMBL/GenBank/DDBJ databases">
        <authorList>
            <consortium name="Lawrence Berkeley National Laboratory"/>
            <person name="Steindorff A."/>
            <person name="Hensen N."/>
            <person name="Bonometti L."/>
            <person name="Westerberg I."/>
            <person name="Brannstrom I.O."/>
            <person name="Guillou S."/>
            <person name="Cros-Aarteil S."/>
            <person name="Calhoun S."/>
            <person name="Haridas S."/>
            <person name="Kuo A."/>
            <person name="Mondo S."/>
            <person name="Pangilinan J."/>
            <person name="Riley R."/>
            <person name="Labutti K."/>
            <person name="Andreopoulos B."/>
            <person name="Lipzen A."/>
            <person name="Chen C."/>
            <person name="Yanf M."/>
            <person name="Daum C."/>
            <person name="Ng V."/>
            <person name="Clum A."/>
            <person name="Ohm R."/>
            <person name="Martin F."/>
            <person name="Silar P."/>
            <person name="Natvig D."/>
            <person name="Lalanne C."/>
            <person name="Gautier V."/>
            <person name="Ament-Velasquez S.L."/>
            <person name="Kruys A."/>
            <person name="Hutchinson M.I."/>
            <person name="Powell A.J."/>
            <person name="Barry K."/>
            <person name="Miller A.N."/>
            <person name="Grigoriev I.V."/>
            <person name="Debuchy R."/>
            <person name="Gladieux P."/>
            <person name="Thoren M.H."/>
            <person name="Johannesson H."/>
        </authorList>
    </citation>
    <scope>NUCLEOTIDE SEQUENCE</scope>
    <source>
        <strain evidence="2">CBS 757.83</strain>
    </source>
</reference>
<proteinExistence type="predicted"/>
<dbReference type="AlphaFoldDB" id="A0AAN6QDU4"/>